<accession>A0A9Q2W5L8</accession>
<organism evidence="1 2">
    <name type="scientific">Curtobacterium flaccumfaciens pv. flaccumfaciens</name>
    <dbReference type="NCBI Taxonomy" id="138532"/>
    <lineage>
        <taxon>Bacteria</taxon>
        <taxon>Bacillati</taxon>
        <taxon>Actinomycetota</taxon>
        <taxon>Actinomycetes</taxon>
        <taxon>Micrococcales</taxon>
        <taxon>Microbacteriaceae</taxon>
        <taxon>Curtobacterium</taxon>
    </lineage>
</organism>
<sequence length="61" mass="6084">MTGLDTAVNRQIAAVLAESRASAVVPGEWNAQPTLTTPAFLAGVAISSAVINAYNAGINAG</sequence>
<comment type="caution">
    <text evidence="1">The sequence shown here is derived from an EMBL/GenBank/DDBJ whole genome shotgun (WGS) entry which is preliminary data.</text>
</comment>
<protein>
    <submittedName>
        <fullName evidence="1">Uncharacterized protein</fullName>
    </submittedName>
</protein>
<evidence type="ECO:0000313" key="2">
    <source>
        <dbReference type="Proteomes" id="UP000709437"/>
    </source>
</evidence>
<dbReference type="RefSeq" id="WP_159557707.1">
    <property type="nucleotide sequence ID" value="NZ_JAHEWX010000019.1"/>
</dbReference>
<reference evidence="1" key="1">
    <citation type="submission" date="2021-05" db="EMBL/GenBank/DDBJ databases">
        <title>Whole genome sequence of Curtobacterium flaccumfaciens pv. flaccumfaciens strain CFBP 3417.</title>
        <authorList>
            <person name="Osdaghi E."/>
            <person name="Taghouti G."/>
            <person name="Portier P."/>
            <person name="Fazliarab A."/>
            <person name="Taghavi S.M."/>
            <person name="Briand M."/>
            <person name="Le-Saux M."/>
            <person name="Jacques M.-A."/>
        </authorList>
    </citation>
    <scope>NUCLEOTIDE SEQUENCE</scope>
    <source>
        <strain evidence="1">CFBP 3417</strain>
    </source>
</reference>
<dbReference type="EMBL" id="JAHEWX010000019">
    <property type="protein sequence ID" value="MBT1542815.1"/>
    <property type="molecule type" value="Genomic_DNA"/>
</dbReference>
<evidence type="ECO:0000313" key="1">
    <source>
        <dbReference type="EMBL" id="MBT1542815.1"/>
    </source>
</evidence>
<name>A0A9Q2W5L8_9MICO</name>
<gene>
    <name evidence="1" type="ORF">KK103_13675</name>
</gene>
<dbReference type="AlphaFoldDB" id="A0A9Q2W5L8"/>
<proteinExistence type="predicted"/>
<dbReference type="Proteomes" id="UP000709437">
    <property type="component" value="Unassembled WGS sequence"/>
</dbReference>